<evidence type="ECO:0000256" key="1">
    <source>
        <dbReference type="ARBA" id="ARBA00009275"/>
    </source>
</evidence>
<dbReference type="FunFam" id="3.20.20.140:FF:000005">
    <property type="entry name" value="TatD family hydrolase"/>
    <property type="match status" value="1"/>
</dbReference>
<dbReference type="PIRSF" id="PIRSF005902">
    <property type="entry name" value="DNase_TatD"/>
    <property type="match status" value="1"/>
</dbReference>
<organism evidence="5 6">
    <name type="scientific">Bordetella holmesii CDC-H585-BH</name>
    <dbReference type="NCBI Taxonomy" id="1331206"/>
    <lineage>
        <taxon>Bacteria</taxon>
        <taxon>Pseudomonadati</taxon>
        <taxon>Pseudomonadota</taxon>
        <taxon>Betaproteobacteria</taxon>
        <taxon>Burkholderiales</taxon>
        <taxon>Alcaligenaceae</taxon>
        <taxon>Bordetella</taxon>
    </lineage>
</organism>
<protein>
    <submittedName>
        <fullName evidence="5">Hydrolase, TatD family</fullName>
    </submittedName>
</protein>
<evidence type="ECO:0000256" key="4">
    <source>
        <dbReference type="PIRSR" id="PIRSR005902-1"/>
    </source>
</evidence>
<evidence type="ECO:0000313" key="6">
    <source>
        <dbReference type="Proteomes" id="UP000026682"/>
    </source>
</evidence>
<keyword evidence="2 4" id="KW-0479">Metal-binding</keyword>
<feature type="binding site" evidence="4">
    <location>
        <position position="6"/>
    </location>
    <ligand>
        <name>a divalent metal cation</name>
        <dbReference type="ChEBI" id="CHEBI:60240"/>
        <label>1</label>
    </ligand>
</feature>
<dbReference type="InterPro" id="IPR018228">
    <property type="entry name" value="DNase_TatD-rel_CS"/>
</dbReference>
<dbReference type="PANTHER" id="PTHR46124">
    <property type="entry name" value="D-AMINOACYL-TRNA DEACYLASE"/>
    <property type="match status" value="1"/>
</dbReference>
<dbReference type="GO" id="GO:0016788">
    <property type="term" value="F:hydrolase activity, acting on ester bonds"/>
    <property type="evidence" value="ECO:0007669"/>
    <property type="project" value="InterPro"/>
</dbReference>
<sequence>MLIDTHCHLDAAEFDADRLAVARQAYDRGVKTIVIPAVERANFSIVRDLAHGIQGGAYALGIHPLYVGRASQEDLVVLRQAVEAAMPDPRFVAIGEIGLDFFVPDIASGEPRMRQEHFYAAQLALAAEFGLPVLLHVRRSQDILLKYLRRQRGSCGGIAHAFNGSAQQARGFIDLGFALGLGGAMTYARALQIRRHATDTDLDHLVLETDAPDIPPAWLHEPERRNTPGQLPRIAAELAVIRHCAIDEVARRTTSTARRVLPRLAAIC</sequence>
<dbReference type="SUPFAM" id="SSF51556">
    <property type="entry name" value="Metallo-dependent hydrolases"/>
    <property type="match status" value="1"/>
</dbReference>
<feature type="binding site" evidence="4">
    <location>
        <position position="8"/>
    </location>
    <ligand>
        <name>a divalent metal cation</name>
        <dbReference type="ChEBI" id="CHEBI:60240"/>
        <label>1</label>
    </ligand>
</feature>
<dbReference type="InterPro" id="IPR032466">
    <property type="entry name" value="Metal_Hydrolase"/>
</dbReference>
<dbReference type="GO" id="GO:0046872">
    <property type="term" value="F:metal ion binding"/>
    <property type="evidence" value="ECO:0007669"/>
    <property type="project" value="UniProtKB-KW"/>
</dbReference>
<dbReference type="Pfam" id="PF01026">
    <property type="entry name" value="TatD_DNase"/>
    <property type="match status" value="1"/>
</dbReference>
<gene>
    <name evidence="5" type="ORF">L497_1636</name>
</gene>
<keyword evidence="3 5" id="KW-0378">Hydrolase</keyword>
<feature type="binding site" evidence="4">
    <location>
        <position position="136"/>
    </location>
    <ligand>
        <name>a divalent metal cation</name>
        <dbReference type="ChEBI" id="CHEBI:60240"/>
        <label>2</label>
    </ligand>
</feature>
<dbReference type="Gene3D" id="3.20.20.140">
    <property type="entry name" value="Metal-dependent hydrolases"/>
    <property type="match status" value="1"/>
</dbReference>
<comment type="similarity">
    <text evidence="1">Belongs to the metallo-dependent hydrolases superfamily. TatD-type hydrolase family.</text>
</comment>
<proteinExistence type="inferred from homology"/>
<comment type="caution">
    <text evidence="5">The sequence shown here is derived from an EMBL/GenBank/DDBJ whole genome shotgun (WGS) entry which is preliminary data.</text>
</comment>
<name>A0A158M505_9BORD</name>
<dbReference type="CDD" id="cd01310">
    <property type="entry name" value="TatD_DNAse"/>
    <property type="match status" value="1"/>
</dbReference>
<reference evidence="5 6" key="1">
    <citation type="submission" date="2014-03" db="EMBL/GenBank/DDBJ databases">
        <title>Genome sequence of Bordetella holmseii.</title>
        <authorList>
            <person name="Harvill E."/>
            <person name="Goodfield L.L."/>
            <person name="Ivanov Y."/>
            <person name="Meyer J.A."/>
            <person name="Newth C."/>
            <person name="Cassiday P."/>
            <person name="Tondella M.L."/>
            <person name="Liao P."/>
            <person name="Zimmerman J."/>
            <person name="Meert K."/>
            <person name="Wessel D."/>
            <person name="Berger J."/>
            <person name="Dean J.M."/>
            <person name="Holubkov R."/>
            <person name="Burr J."/>
            <person name="Liu T."/>
            <person name="Brinkac L.M."/>
            <person name="Sanka R."/>
            <person name="Kim M."/>
            <person name="Losada L."/>
        </authorList>
    </citation>
    <scope>NUCLEOTIDE SEQUENCE [LARGE SCALE GENOMIC DNA]</scope>
    <source>
        <strain evidence="5 6">CDC-H585-BH</strain>
    </source>
</reference>
<dbReference type="GeneID" id="93119556"/>
<dbReference type="GO" id="GO:0005829">
    <property type="term" value="C:cytosol"/>
    <property type="evidence" value="ECO:0007669"/>
    <property type="project" value="TreeGrafter"/>
</dbReference>
<dbReference type="InterPro" id="IPR001130">
    <property type="entry name" value="TatD-like"/>
</dbReference>
<accession>A0A158M505</accession>
<feature type="binding site" evidence="4">
    <location>
        <position position="96"/>
    </location>
    <ligand>
        <name>a divalent metal cation</name>
        <dbReference type="ChEBI" id="CHEBI:60240"/>
        <label>1</label>
    </ligand>
</feature>
<dbReference type="AlphaFoldDB" id="A0A158M505"/>
<dbReference type="STRING" id="35814.BBB42_11445"/>
<dbReference type="RefSeq" id="WP_025341471.1">
    <property type="nucleotide sequence ID" value="NZ_JFZZ01000061.1"/>
</dbReference>
<dbReference type="Proteomes" id="UP000026682">
    <property type="component" value="Unassembled WGS sequence"/>
</dbReference>
<dbReference type="PANTHER" id="PTHR46124:SF3">
    <property type="entry name" value="HYDROLASE"/>
    <property type="match status" value="1"/>
</dbReference>
<feature type="binding site" evidence="4">
    <location>
        <position position="210"/>
    </location>
    <ligand>
        <name>a divalent metal cation</name>
        <dbReference type="ChEBI" id="CHEBI:60240"/>
        <label>1</label>
    </ligand>
</feature>
<evidence type="ECO:0000313" key="5">
    <source>
        <dbReference type="EMBL" id="KAK95266.1"/>
    </source>
</evidence>
<dbReference type="EMBL" id="JFZZ01000061">
    <property type="protein sequence ID" value="KAK95266.1"/>
    <property type="molecule type" value="Genomic_DNA"/>
</dbReference>
<evidence type="ECO:0000256" key="3">
    <source>
        <dbReference type="ARBA" id="ARBA00022801"/>
    </source>
</evidence>
<feature type="binding site" evidence="4">
    <location>
        <position position="160"/>
    </location>
    <ligand>
        <name>a divalent metal cation</name>
        <dbReference type="ChEBI" id="CHEBI:60240"/>
        <label>2</label>
    </ligand>
</feature>
<dbReference type="PATRIC" id="fig|1331206.3.peg.1633"/>
<dbReference type="PROSITE" id="PS01137">
    <property type="entry name" value="TATD_1"/>
    <property type="match status" value="1"/>
</dbReference>
<evidence type="ECO:0000256" key="2">
    <source>
        <dbReference type="ARBA" id="ARBA00022723"/>
    </source>
</evidence>